<accession>A0A1H8GTB4</accession>
<dbReference type="Proteomes" id="UP000199300">
    <property type="component" value="Unassembled WGS sequence"/>
</dbReference>
<evidence type="ECO:0000256" key="8">
    <source>
        <dbReference type="HAMAP-Rule" id="MF_00456"/>
    </source>
</evidence>
<comment type="subcellular location">
    <subcellularLocation>
        <location evidence="8">Cytoplasm</location>
    </subcellularLocation>
</comment>
<feature type="domain" description="PUA" evidence="9">
    <location>
        <begin position="278"/>
        <end position="363"/>
    </location>
</feature>
<dbReference type="OrthoDB" id="9804434at2"/>
<dbReference type="GO" id="GO:0005524">
    <property type="term" value="F:ATP binding"/>
    <property type="evidence" value="ECO:0007669"/>
    <property type="project" value="UniProtKB-KW"/>
</dbReference>
<dbReference type="AlphaFoldDB" id="A0A1H8GTB4"/>
<evidence type="ECO:0000256" key="2">
    <source>
        <dbReference type="ARBA" id="ARBA00022605"/>
    </source>
</evidence>
<dbReference type="InterPro" id="IPR005715">
    <property type="entry name" value="Glu_5kinase/COase_Synthase"/>
</dbReference>
<dbReference type="CDD" id="cd04242">
    <property type="entry name" value="AAK_G5K_ProB"/>
    <property type="match status" value="1"/>
</dbReference>
<organism evidence="10 11">
    <name type="scientific">Amphibacillus marinus</name>
    <dbReference type="NCBI Taxonomy" id="872970"/>
    <lineage>
        <taxon>Bacteria</taxon>
        <taxon>Bacillati</taxon>
        <taxon>Bacillota</taxon>
        <taxon>Bacilli</taxon>
        <taxon>Bacillales</taxon>
        <taxon>Bacillaceae</taxon>
        <taxon>Amphibacillus</taxon>
    </lineage>
</organism>
<feature type="binding site" evidence="8">
    <location>
        <position position="49"/>
    </location>
    <ligand>
        <name>substrate</name>
    </ligand>
</feature>
<keyword evidence="2 8" id="KW-0028">Amino-acid biosynthesis</keyword>
<dbReference type="InterPro" id="IPR001057">
    <property type="entry name" value="Glu/AcGlu_kinase"/>
</dbReference>
<dbReference type="GO" id="GO:0003723">
    <property type="term" value="F:RNA binding"/>
    <property type="evidence" value="ECO:0007669"/>
    <property type="project" value="InterPro"/>
</dbReference>
<evidence type="ECO:0000256" key="6">
    <source>
        <dbReference type="ARBA" id="ARBA00022777"/>
    </source>
</evidence>
<dbReference type="SUPFAM" id="SSF53633">
    <property type="entry name" value="Carbamate kinase-like"/>
    <property type="match status" value="1"/>
</dbReference>
<dbReference type="EMBL" id="FODJ01000001">
    <property type="protein sequence ID" value="SEN47282.1"/>
    <property type="molecule type" value="Genomic_DNA"/>
</dbReference>
<dbReference type="NCBIfam" id="TIGR01027">
    <property type="entry name" value="proB"/>
    <property type="match status" value="1"/>
</dbReference>
<name>A0A1H8GTB4_9BACI</name>
<evidence type="ECO:0000256" key="5">
    <source>
        <dbReference type="ARBA" id="ARBA00022741"/>
    </source>
</evidence>
<proteinExistence type="inferred from homology"/>
<dbReference type="FunFam" id="3.40.1160.10:FF:000018">
    <property type="entry name" value="Glutamate 5-kinase"/>
    <property type="match status" value="1"/>
</dbReference>
<dbReference type="GO" id="GO:0005829">
    <property type="term" value="C:cytosol"/>
    <property type="evidence" value="ECO:0007669"/>
    <property type="project" value="TreeGrafter"/>
</dbReference>
<dbReference type="Pfam" id="PF01472">
    <property type="entry name" value="PUA"/>
    <property type="match status" value="1"/>
</dbReference>
<dbReference type="SUPFAM" id="SSF88697">
    <property type="entry name" value="PUA domain-like"/>
    <property type="match status" value="1"/>
</dbReference>
<dbReference type="InterPro" id="IPR036393">
    <property type="entry name" value="AceGlu_kinase-like_sf"/>
</dbReference>
<keyword evidence="11" id="KW-1185">Reference proteome</keyword>
<evidence type="ECO:0000256" key="7">
    <source>
        <dbReference type="ARBA" id="ARBA00022840"/>
    </source>
</evidence>
<dbReference type="InterPro" id="IPR019797">
    <property type="entry name" value="Glutamate_5-kinase_CS"/>
</dbReference>
<feature type="binding site" evidence="8">
    <location>
        <position position="148"/>
    </location>
    <ligand>
        <name>substrate</name>
    </ligand>
</feature>
<evidence type="ECO:0000256" key="3">
    <source>
        <dbReference type="ARBA" id="ARBA00022650"/>
    </source>
</evidence>
<sequence>METKRVVIKIGSSSLTNKDGTLSLKKLQQYSEAVSSLMDQGIEVVLISSGAVSAGFRDLGYSSRPVTVSGKQAAAAVGQGLLIKAYNDFFKKLGYVSAQLLLTRDVFRNEIQFSNVYQTIRELLKRRVIPIINENDSVATDELTFGDNDMLSALVSGLVNADLLIILTDIDGIYRENPRTHPMSAKIDYLPHISDALINQMSAESGSKVGTGGMKSKLLAAQKATSLGVRCFIGLAEQQEALRLVIKGNGTGSYIGSEEAVHVRKQKQWIAFHSQVSGRVFIDDGAKQAIELEGKSLLPIGIVALEGEFNKDDVVEIYYHHQLLAKGQINYSNGQLQQIRGLNSHEASKLIKGTKAEAIHRNKLILTTQGV</sequence>
<dbReference type="CDD" id="cd21157">
    <property type="entry name" value="PUA_G5K"/>
    <property type="match status" value="1"/>
</dbReference>
<dbReference type="RefSeq" id="WP_091493675.1">
    <property type="nucleotide sequence ID" value="NZ_FODJ01000001.1"/>
</dbReference>
<keyword evidence="7 8" id="KW-0067">ATP-binding</keyword>
<gene>
    <name evidence="8" type="primary">proB</name>
    <name evidence="10" type="ORF">SAMN04488134_101166</name>
</gene>
<dbReference type="UniPathway" id="UPA00098">
    <property type="reaction ID" value="UER00359"/>
</dbReference>
<dbReference type="InterPro" id="IPR002478">
    <property type="entry name" value="PUA"/>
</dbReference>
<keyword evidence="1 8" id="KW-0963">Cytoplasm</keyword>
<dbReference type="Pfam" id="PF00696">
    <property type="entry name" value="AA_kinase"/>
    <property type="match status" value="1"/>
</dbReference>
<evidence type="ECO:0000256" key="4">
    <source>
        <dbReference type="ARBA" id="ARBA00022679"/>
    </source>
</evidence>
<dbReference type="GO" id="GO:0004349">
    <property type="term" value="F:glutamate 5-kinase activity"/>
    <property type="evidence" value="ECO:0007669"/>
    <property type="project" value="UniProtKB-UniRule"/>
</dbReference>
<dbReference type="InterPro" id="IPR015947">
    <property type="entry name" value="PUA-like_sf"/>
</dbReference>
<dbReference type="GO" id="GO:0055129">
    <property type="term" value="P:L-proline biosynthetic process"/>
    <property type="evidence" value="ECO:0007669"/>
    <property type="project" value="UniProtKB-UniRule"/>
</dbReference>
<evidence type="ECO:0000313" key="10">
    <source>
        <dbReference type="EMBL" id="SEN47282.1"/>
    </source>
</evidence>
<comment type="catalytic activity">
    <reaction evidence="8">
        <text>L-glutamate + ATP = L-glutamyl 5-phosphate + ADP</text>
        <dbReference type="Rhea" id="RHEA:14877"/>
        <dbReference type="ChEBI" id="CHEBI:29985"/>
        <dbReference type="ChEBI" id="CHEBI:30616"/>
        <dbReference type="ChEBI" id="CHEBI:58274"/>
        <dbReference type="ChEBI" id="CHEBI:456216"/>
        <dbReference type="EC" id="2.7.2.11"/>
    </reaction>
</comment>
<keyword evidence="4 8" id="KW-0808">Transferase</keyword>
<dbReference type="STRING" id="872970.SAMN04488134_101166"/>
<protein>
    <recommendedName>
        <fullName evidence="8">Glutamate 5-kinase</fullName>
        <ecNumber evidence="8">2.7.2.11</ecNumber>
    </recommendedName>
    <alternativeName>
        <fullName evidence="8">Gamma-glutamyl kinase</fullName>
        <shortName evidence="8">GK</shortName>
    </alternativeName>
</protein>
<dbReference type="InterPro" id="IPR041739">
    <property type="entry name" value="G5K_ProB"/>
</dbReference>
<comment type="similarity">
    <text evidence="8">Belongs to the glutamate 5-kinase family.</text>
</comment>
<feature type="binding site" evidence="8">
    <location>
        <position position="136"/>
    </location>
    <ligand>
        <name>substrate</name>
    </ligand>
</feature>
<dbReference type="Gene3D" id="2.30.130.10">
    <property type="entry name" value="PUA domain"/>
    <property type="match status" value="1"/>
</dbReference>
<dbReference type="PROSITE" id="PS00902">
    <property type="entry name" value="GLUTAMATE_5_KINASE"/>
    <property type="match status" value="1"/>
</dbReference>
<dbReference type="PANTHER" id="PTHR43654">
    <property type="entry name" value="GLUTAMATE 5-KINASE"/>
    <property type="match status" value="1"/>
</dbReference>
<comment type="pathway">
    <text evidence="8">Amino-acid biosynthesis; L-proline biosynthesis; L-glutamate 5-semialdehyde from L-glutamate: step 1/2.</text>
</comment>
<dbReference type="SMART" id="SM00359">
    <property type="entry name" value="PUA"/>
    <property type="match status" value="1"/>
</dbReference>
<dbReference type="PIRSF" id="PIRSF000729">
    <property type="entry name" value="GK"/>
    <property type="match status" value="1"/>
</dbReference>
<dbReference type="InterPro" id="IPR011529">
    <property type="entry name" value="Glu_5kinase"/>
</dbReference>
<dbReference type="InterPro" id="IPR036974">
    <property type="entry name" value="PUA_sf"/>
</dbReference>
<dbReference type="PRINTS" id="PR00474">
    <property type="entry name" value="GLU5KINASE"/>
</dbReference>
<dbReference type="PANTHER" id="PTHR43654:SF1">
    <property type="entry name" value="ISOPENTENYL PHOSPHATE KINASE"/>
    <property type="match status" value="1"/>
</dbReference>
<dbReference type="PROSITE" id="PS50890">
    <property type="entry name" value="PUA"/>
    <property type="match status" value="1"/>
</dbReference>
<feature type="binding site" evidence="8">
    <location>
        <begin position="168"/>
        <end position="169"/>
    </location>
    <ligand>
        <name>ATP</name>
        <dbReference type="ChEBI" id="CHEBI:30616"/>
    </ligand>
</feature>
<evidence type="ECO:0000259" key="9">
    <source>
        <dbReference type="SMART" id="SM00359"/>
    </source>
</evidence>
<feature type="binding site" evidence="8">
    <location>
        <position position="9"/>
    </location>
    <ligand>
        <name>ATP</name>
        <dbReference type="ChEBI" id="CHEBI:30616"/>
    </ligand>
</feature>
<evidence type="ECO:0000256" key="1">
    <source>
        <dbReference type="ARBA" id="ARBA00022490"/>
    </source>
</evidence>
<evidence type="ECO:0000313" key="11">
    <source>
        <dbReference type="Proteomes" id="UP000199300"/>
    </source>
</evidence>
<dbReference type="InterPro" id="IPR001048">
    <property type="entry name" value="Asp/Glu/Uridylate_kinase"/>
</dbReference>
<keyword evidence="5 8" id="KW-0547">Nucleotide-binding</keyword>
<feature type="binding site" evidence="8">
    <location>
        <begin position="211"/>
        <end position="217"/>
    </location>
    <ligand>
        <name>ATP</name>
        <dbReference type="ChEBI" id="CHEBI:30616"/>
    </ligand>
</feature>
<reference evidence="10 11" key="1">
    <citation type="submission" date="2016-10" db="EMBL/GenBank/DDBJ databases">
        <authorList>
            <person name="de Groot N.N."/>
        </authorList>
    </citation>
    <scope>NUCLEOTIDE SEQUENCE [LARGE SCALE GENOMIC DNA]</scope>
    <source>
        <strain evidence="10 11">CGMCC 1.10434</strain>
    </source>
</reference>
<dbReference type="EC" id="2.7.2.11" evidence="8"/>
<keyword evidence="6 8" id="KW-0418">Kinase</keyword>
<dbReference type="HAMAP" id="MF_00456">
    <property type="entry name" value="ProB"/>
    <property type="match status" value="1"/>
</dbReference>
<dbReference type="Gene3D" id="3.40.1160.10">
    <property type="entry name" value="Acetylglutamate kinase-like"/>
    <property type="match status" value="1"/>
</dbReference>
<comment type="function">
    <text evidence="8">Catalyzes the transfer of a phosphate group to glutamate to form L-glutamate 5-phosphate.</text>
</comment>
<keyword evidence="3 8" id="KW-0641">Proline biosynthesis</keyword>